<dbReference type="RefSeq" id="WP_189426934.1">
    <property type="nucleotide sequence ID" value="NZ_BMZE01000004.1"/>
</dbReference>
<dbReference type="InterPro" id="IPR005302">
    <property type="entry name" value="MoCF_Sase_C"/>
</dbReference>
<dbReference type="Pfam" id="PF03476">
    <property type="entry name" value="MOSC_N"/>
    <property type="match status" value="1"/>
</dbReference>
<accession>A0A918SEH5</accession>
<dbReference type="SUPFAM" id="SSF141673">
    <property type="entry name" value="MOSC N-terminal domain-like"/>
    <property type="match status" value="1"/>
</dbReference>
<organism evidence="2 3">
    <name type="scientific">Devosia pacifica</name>
    <dbReference type="NCBI Taxonomy" id="1335967"/>
    <lineage>
        <taxon>Bacteria</taxon>
        <taxon>Pseudomonadati</taxon>
        <taxon>Pseudomonadota</taxon>
        <taxon>Alphaproteobacteria</taxon>
        <taxon>Hyphomicrobiales</taxon>
        <taxon>Devosiaceae</taxon>
        <taxon>Devosia</taxon>
    </lineage>
</organism>
<feature type="domain" description="MOSC" evidence="1">
    <location>
        <begin position="108"/>
        <end position="256"/>
    </location>
</feature>
<evidence type="ECO:0000313" key="2">
    <source>
        <dbReference type="EMBL" id="GHA34923.1"/>
    </source>
</evidence>
<dbReference type="Pfam" id="PF03473">
    <property type="entry name" value="MOSC"/>
    <property type="match status" value="1"/>
</dbReference>
<dbReference type="GO" id="GO:0030170">
    <property type="term" value="F:pyridoxal phosphate binding"/>
    <property type="evidence" value="ECO:0007669"/>
    <property type="project" value="InterPro"/>
</dbReference>
<reference evidence="2" key="1">
    <citation type="journal article" date="2014" name="Int. J. Syst. Evol. Microbiol.">
        <title>Complete genome sequence of Corynebacterium casei LMG S-19264T (=DSM 44701T), isolated from a smear-ripened cheese.</title>
        <authorList>
            <consortium name="US DOE Joint Genome Institute (JGI-PGF)"/>
            <person name="Walter F."/>
            <person name="Albersmeier A."/>
            <person name="Kalinowski J."/>
            <person name="Ruckert C."/>
        </authorList>
    </citation>
    <scope>NUCLEOTIDE SEQUENCE</scope>
    <source>
        <strain evidence="2">KCTC 32437</strain>
    </source>
</reference>
<dbReference type="InterPro" id="IPR005303">
    <property type="entry name" value="MOCOS_middle"/>
</dbReference>
<dbReference type="Proteomes" id="UP000646579">
    <property type="component" value="Unassembled WGS sequence"/>
</dbReference>
<dbReference type="SUPFAM" id="SSF50800">
    <property type="entry name" value="PK beta-barrel domain-like"/>
    <property type="match status" value="1"/>
</dbReference>
<name>A0A918SEH5_9HYPH</name>
<dbReference type="PROSITE" id="PS51340">
    <property type="entry name" value="MOSC"/>
    <property type="match status" value="1"/>
</dbReference>
<keyword evidence="3" id="KW-1185">Reference proteome</keyword>
<gene>
    <name evidence="2" type="ORF">GCM10007989_33530</name>
</gene>
<comment type="caution">
    <text evidence="2">The sequence shown here is derived from an EMBL/GenBank/DDBJ whole genome shotgun (WGS) entry which is preliminary data.</text>
</comment>
<sequence>MSRFSIEQIFIYPVKSLGGMAVSRAEITSSGSLRGDREWIVTRPNGTMLWQGDIPHMTLLSAQLENGRLIIVDRDGEFSPRAEEGGGVTVDLEGHELAGTDQGDAVADWLSHRLQSACRLVHIGRQAHQWAGLNPVHAISTVSLHALNKRLTERGEAAVELKRFRPNVVLSGTHPAFAEETVEEIIFNGASLSLREPCVRCELPNISLEDASRGKQPLKLIGALSRERPSARPASFGTYCTAYGQTLQVGMSSSEV</sequence>
<dbReference type="GO" id="GO:0030151">
    <property type="term" value="F:molybdenum ion binding"/>
    <property type="evidence" value="ECO:0007669"/>
    <property type="project" value="InterPro"/>
</dbReference>
<reference evidence="2" key="2">
    <citation type="submission" date="2020-09" db="EMBL/GenBank/DDBJ databases">
        <authorList>
            <person name="Sun Q."/>
            <person name="Kim S."/>
        </authorList>
    </citation>
    <scope>NUCLEOTIDE SEQUENCE</scope>
    <source>
        <strain evidence="2">KCTC 32437</strain>
    </source>
</reference>
<evidence type="ECO:0000313" key="3">
    <source>
        <dbReference type="Proteomes" id="UP000646579"/>
    </source>
</evidence>
<evidence type="ECO:0000259" key="1">
    <source>
        <dbReference type="PROSITE" id="PS51340"/>
    </source>
</evidence>
<dbReference type="EMBL" id="BMZE01000004">
    <property type="protein sequence ID" value="GHA34923.1"/>
    <property type="molecule type" value="Genomic_DNA"/>
</dbReference>
<dbReference type="AlphaFoldDB" id="A0A918SEH5"/>
<proteinExistence type="predicted"/>
<dbReference type="InterPro" id="IPR011037">
    <property type="entry name" value="Pyrv_Knase-like_insert_dom_sf"/>
</dbReference>
<dbReference type="GO" id="GO:0003824">
    <property type="term" value="F:catalytic activity"/>
    <property type="evidence" value="ECO:0007669"/>
    <property type="project" value="InterPro"/>
</dbReference>
<protein>
    <submittedName>
        <fullName evidence="2">MOSC domain-containing protein</fullName>
    </submittedName>
</protein>